<keyword evidence="7 10" id="KW-1133">Transmembrane helix</keyword>
<comment type="caution">
    <text evidence="11">The sequence shown here is derived from an EMBL/GenBank/DDBJ whole genome shotgun (WGS) entry which is preliminary data.</text>
</comment>
<feature type="transmembrane region" description="Helical" evidence="10">
    <location>
        <begin position="701"/>
        <end position="729"/>
    </location>
</feature>
<dbReference type="AlphaFoldDB" id="A0A5N6KR13"/>
<dbReference type="PANTHER" id="PTHR22601">
    <property type="entry name" value="ISP4 LIKE PROTEIN"/>
    <property type="match status" value="1"/>
</dbReference>
<dbReference type="InterPro" id="IPR004813">
    <property type="entry name" value="OPT"/>
</dbReference>
<feature type="region of interest" description="Disordered" evidence="9">
    <location>
        <begin position="99"/>
        <end position="172"/>
    </location>
</feature>
<feature type="region of interest" description="Disordered" evidence="9">
    <location>
        <begin position="590"/>
        <end position="612"/>
    </location>
</feature>
<evidence type="ECO:0000256" key="4">
    <source>
        <dbReference type="ARBA" id="ARBA00022692"/>
    </source>
</evidence>
<keyword evidence="5" id="KW-0571">Peptide transport</keyword>
<feature type="compositionally biased region" description="Polar residues" evidence="9">
    <location>
        <begin position="24"/>
        <end position="44"/>
    </location>
</feature>
<feature type="region of interest" description="Disordered" evidence="9">
    <location>
        <begin position="1"/>
        <end position="82"/>
    </location>
</feature>
<feature type="transmembrane region" description="Helical" evidence="10">
    <location>
        <begin position="543"/>
        <end position="565"/>
    </location>
</feature>
<feature type="compositionally biased region" description="Basic and acidic residues" evidence="9">
    <location>
        <begin position="131"/>
        <end position="142"/>
    </location>
</feature>
<keyword evidence="6" id="KW-0653">Protein transport</keyword>
<feature type="transmembrane region" description="Helical" evidence="10">
    <location>
        <begin position="749"/>
        <end position="773"/>
    </location>
</feature>
<sequence length="965" mass="106560">MSKVPLLRTHSPGIYGAAGAQSELPANSRGNPASADTTLRSSPATIPEPKSPAVSTRSEPTTRHADSASTLRHRPSTIFSETKANVSAGYQAGGLEGLFMPSTGMPGEVGMETIKSQSSNDSLRSSAARRLLHEADDEHPIEDGDVLDSTEELTSVKSRSSEGPVDNSPYPQVRASVSATDDLSLSINTPRMWTLSIAFAILGSATNLFFSLRYPSVSITPVIALLLVHPLGLLWDRLLKRSTDPKETFVLGELATCDVDDDDRPASQQSADWSPHDGASFSSAFSRRTRLRLWLAQGRWNEKEHACVYISSNVSFGFAFATDVIVEQTKFYLQDVTITYQLLLIISTQVLGYAIAGLTRRYLVRPGGMIWPATLISTAMFSTLHKNENRPANGWRMSRWKFFVIVFTGAFIWYFVPGLLMPALSYFNPVTWFAPDNVPVANLFGVSSGLGMLPITFDWSQIAYTGSPLVVPFWAAMNVAGGLISVMWIAAPIMYFMNTLYSSYMPILSASVFDNKGRPYDVSRILTNDFLFDSEAYKNYSQVFLPITYVLSYAAQFASITALLVHTGLWHGKDIATQWRRSLAEARSEPSTSYKRLPNDGPSPGVSRRPTRASLEASTGDLEAMMNVEDVHNRLMRRYDDVPYTWYLIVGVAMLAIGIFTVEYYPVHLPWYGLLLAVAICCILFIPIGIVMAITAQQSSIYLVCQLVCGILFPGRPVANMVFVVYGYITSTQGLKFSADLKLGHYMKIPPRILFSVQIIATLVASCTQIGVLNWMLTHITGICTPYAVNGFSCPLAKVHFNGSILWGVLGPARFLGPSGMYRALLWAFPVGVVAPIVPWLLARRPRAARAWRKVNLPIILGSLSWIPPATGLNFSVWALVCFAFNYVVRNRHEAWWRKYNMTLSAALDAGVAFGVAVVFFALVYPGLVDGFSWWGTEVYKQGCDWRACPLKRVDEGEIFGPGQW</sequence>
<evidence type="ECO:0000256" key="8">
    <source>
        <dbReference type="ARBA" id="ARBA00023136"/>
    </source>
</evidence>
<gene>
    <name evidence="11" type="ORF">FH972_022022</name>
</gene>
<protein>
    <recommendedName>
        <fullName evidence="13">OPT family small oligopeptide transporter</fullName>
    </recommendedName>
</protein>
<feature type="transmembrane region" description="Helical" evidence="10">
    <location>
        <begin position="338"/>
        <end position="356"/>
    </location>
</feature>
<evidence type="ECO:0000313" key="12">
    <source>
        <dbReference type="Proteomes" id="UP000327013"/>
    </source>
</evidence>
<feature type="transmembrane region" description="Helical" evidence="10">
    <location>
        <begin position="192"/>
        <end position="210"/>
    </location>
</feature>
<dbReference type="Pfam" id="PF03169">
    <property type="entry name" value="OPT"/>
    <property type="match status" value="1"/>
</dbReference>
<organism evidence="11 12">
    <name type="scientific">Carpinus fangiana</name>
    <dbReference type="NCBI Taxonomy" id="176857"/>
    <lineage>
        <taxon>Eukaryota</taxon>
        <taxon>Viridiplantae</taxon>
        <taxon>Streptophyta</taxon>
        <taxon>Embryophyta</taxon>
        <taxon>Tracheophyta</taxon>
        <taxon>Spermatophyta</taxon>
        <taxon>Magnoliopsida</taxon>
        <taxon>eudicotyledons</taxon>
        <taxon>Gunneridae</taxon>
        <taxon>Pentapetalae</taxon>
        <taxon>rosids</taxon>
        <taxon>fabids</taxon>
        <taxon>Fagales</taxon>
        <taxon>Betulaceae</taxon>
        <taxon>Carpinus</taxon>
    </lineage>
</organism>
<evidence type="ECO:0000256" key="7">
    <source>
        <dbReference type="ARBA" id="ARBA00022989"/>
    </source>
</evidence>
<dbReference type="NCBIfam" id="TIGR00728">
    <property type="entry name" value="OPT_sfam"/>
    <property type="match status" value="1"/>
</dbReference>
<feature type="transmembrane region" description="Helical" evidence="10">
    <location>
        <begin position="439"/>
        <end position="457"/>
    </location>
</feature>
<feature type="transmembrane region" description="Helical" evidence="10">
    <location>
        <begin position="644"/>
        <end position="665"/>
    </location>
</feature>
<proteinExistence type="inferred from homology"/>
<reference evidence="11 12" key="1">
    <citation type="submission" date="2019-06" db="EMBL/GenBank/DDBJ databases">
        <title>A chromosomal-level reference genome of Carpinus fangiana (Coryloideae, Betulaceae).</title>
        <authorList>
            <person name="Yang X."/>
            <person name="Wang Z."/>
            <person name="Zhang L."/>
            <person name="Hao G."/>
            <person name="Liu J."/>
            <person name="Yang Y."/>
        </authorList>
    </citation>
    <scope>NUCLEOTIDE SEQUENCE [LARGE SCALE GENOMIC DNA]</scope>
    <source>
        <strain evidence="11">Cfa_2016G</strain>
        <tissue evidence="11">Leaf</tissue>
    </source>
</reference>
<evidence type="ECO:0000256" key="10">
    <source>
        <dbReference type="SAM" id="Phobius"/>
    </source>
</evidence>
<dbReference type="GO" id="GO:0035673">
    <property type="term" value="F:oligopeptide transmembrane transporter activity"/>
    <property type="evidence" value="ECO:0007669"/>
    <property type="project" value="InterPro"/>
</dbReference>
<feature type="transmembrane region" description="Helical" evidence="10">
    <location>
        <begin position="671"/>
        <end position="694"/>
    </location>
</feature>
<dbReference type="OrthoDB" id="9986677at2759"/>
<name>A0A5N6KR13_9ROSI</name>
<dbReference type="NCBIfam" id="TIGR00727">
    <property type="entry name" value="ISP4_OPT"/>
    <property type="match status" value="1"/>
</dbReference>
<evidence type="ECO:0000256" key="3">
    <source>
        <dbReference type="ARBA" id="ARBA00022448"/>
    </source>
</evidence>
<evidence type="ECO:0008006" key="13">
    <source>
        <dbReference type="Google" id="ProtNLM"/>
    </source>
</evidence>
<evidence type="ECO:0000256" key="2">
    <source>
        <dbReference type="ARBA" id="ARBA00005484"/>
    </source>
</evidence>
<evidence type="ECO:0000256" key="6">
    <source>
        <dbReference type="ARBA" id="ARBA00022927"/>
    </source>
</evidence>
<dbReference type="GO" id="GO:0015031">
    <property type="term" value="P:protein transport"/>
    <property type="evidence" value="ECO:0007669"/>
    <property type="project" value="UniProtKB-KW"/>
</dbReference>
<evidence type="ECO:0000256" key="9">
    <source>
        <dbReference type="SAM" id="MobiDB-lite"/>
    </source>
</evidence>
<keyword evidence="4 10" id="KW-0812">Transmembrane</keyword>
<evidence type="ECO:0000313" key="11">
    <source>
        <dbReference type="EMBL" id="KAB8339086.1"/>
    </source>
</evidence>
<feature type="region of interest" description="Disordered" evidence="9">
    <location>
        <begin position="260"/>
        <end position="280"/>
    </location>
</feature>
<feature type="compositionally biased region" description="Polar residues" evidence="9">
    <location>
        <begin position="114"/>
        <end position="125"/>
    </location>
</feature>
<comment type="similarity">
    <text evidence="2">Belongs to the oligopeptide OPT transporter (TC 2.A.67.1) family.</text>
</comment>
<keyword evidence="8 10" id="KW-0472">Membrane</keyword>
<accession>A0A5N6KR13</accession>
<dbReference type="Proteomes" id="UP000327013">
    <property type="component" value="Unassembled WGS sequence"/>
</dbReference>
<feature type="transmembrane region" description="Helical" evidence="10">
    <location>
        <begin position="216"/>
        <end position="235"/>
    </location>
</feature>
<dbReference type="GO" id="GO:0016020">
    <property type="term" value="C:membrane"/>
    <property type="evidence" value="ECO:0007669"/>
    <property type="project" value="UniProtKB-SubCell"/>
</dbReference>
<evidence type="ECO:0000256" key="5">
    <source>
        <dbReference type="ARBA" id="ARBA00022856"/>
    </source>
</evidence>
<feature type="transmembrane region" description="Helical" evidence="10">
    <location>
        <begin position="901"/>
        <end position="925"/>
    </location>
</feature>
<feature type="transmembrane region" description="Helical" evidence="10">
    <location>
        <begin position="469"/>
        <end position="496"/>
    </location>
</feature>
<dbReference type="InterPro" id="IPR004648">
    <property type="entry name" value="Oligpept_transpt"/>
</dbReference>
<feature type="transmembrane region" description="Helical" evidence="10">
    <location>
        <begin position="402"/>
        <end position="427"/>
    </location>
</feature>
<dbReference type="EMBL" id="VIBQ01000010">
    <property type="protein sequence ID" value="KAB8339086.1"/>
    <property type="molecule type" value="Genomic_DNA"/>
</dbReference>
<keyword evidence="3" id="KW-0813">Transport</keyword>
<keyword evidence="12" id="KW-1185">Reference proteome</keyword>
<comment type="subcellular location">
    <subcellularLocation>
        <location evidence="1">Membrane</location>
        <topology evidence="1">Multi-pass membrane protein</topology>
    </subcellularLocation>
</comment>
<evidence type="ECO:0000256" key="1">
    <source>
        <dbReference type="ARBA" id="ARBA00004141"/>
    </source>
</evidence>
<feature type="transmembrane region" description="Helical" evidence="10">
    <location>
        <begin position="863"/>
        <end position="889"/>
    </location>
</feature>
<feature type="transmembrane region" description="Helical" evidence="10">
    <location>
        <begin position="824"/>
        <end position="843"/>
    </location>
</feature>